<dbReference type="InParanoid" id="E9H982"/>
<feature type="transmembrane region" description="Helical" evidence="1">
    <location>
        <begin position="12"/>
        <end position="32"/>
    </location>
</feature>
<dbReference type="GO" id="GO:0008168">
    <property type="term" value="F:methyltransferase activity"/>
    <property type="evidence" value="ECO:0000318"/>
    <property type="project" value="GO_Central"/>
</dbReference>
<evidence type="ECO:0000256" key="1">
    <source>
        <dbReference type="SAM" id="Phobius"/>
    </source>
</evidence>
<dbReference type="HOGENOM" id="CLU_037990_7_2_1"/>
<dbReference type="AlphaFoldDB" id="E9H982"/>
<dbReference type="Pfam" id="PF08241">
    <property type="entry name" value="Methyltransf_11"/>
    <property type="match status" value="1"/>
</dbReference>
<organism evidence="3 4">
    <name type="scientific">Daphnia pulex</name>
    <name type="common">Water flea</name>
    <dbReference type="NCBI Taxonomy" id="6669"/>
    <lineage>
        <taxon>Eukaryota</taxon>
        <taxon>Metazoa</taxon>
        <taxon>Ecdysozoa</taxon>
        <taxon>Arthropoda</taxon>
        <taxon>Crustacea</taxon>
        <taxon>Branchiopoda</taxon>
        <taxon>Diplostraca</taxon>
        <taxon>Cladocera</taxon>
        <taxon>Anomopoda</taxon>
        <taxon>Daphniidae</taxon>
        <taxon>Daphnia</taxon>
    </lineage>
</organism>
<dbReference type="Proteomes" id="UP000000305">
    <property type="component" value="Unassembled WGS sequence"/>
</dbReference>
<keyword evidence="1" id="KW-0812">Transmembrane</keyword>
<dbReference type="STRING" id="6669.E9H982"/>
<dbReference type="EMBL" id="GL732608">
    <property type="protein sequence ID" value="EFX71574.1"/>
    <property type="molecule type" value="Genomic_DNA"/>
</dbReference>
<accession>E9H982</accession>
<protein>
    <recommendedName>
        <fullName evidence="2">Methyltransferase type 11 domain-containing protein</fullName>
    </recommendedName>
</protein>
<dbReference type="InterPro" id="IPR052356">
    <property type="entry name" value="Thiol_S-MT"/>
</dbReference>
<keyword evidence="1" id="KW-0472">Membrane</keyword>
<dbReference type="CDD" id="cd02440">
    <property type="entry name" value="AdoMet_MTases"/>
    <property type="match status" value="1"/>
</dbReference>
<keyword evidence="1" id="KW-1133">Transmembrane helix</keyword>
<dbReference type="GO" id="GO:0008757">
    <property type="term" value="F:S-adenosylmethionine-dependent methyltransferase activity"/>
    <property type="evidence" value="ECO:0007669"/>
    <property type="project" value="InterPro"/>
</dbReference>
<keyword evidence="4" id="KW-1185">Reference proteome</keyword>
<evidence type="ECO:0000259" key="2">
    <source>
        <dbReference type="Pfam" id="PF08241"/>
    </source>
</evidence>
<gene>
    <name evidence="3" type="ORF">DAPPUDRAFT_308755</name>
</gene>
<evidence type="ECO:0000313" key="4">
    <source>
        <dbReference type="Proteomes" id="UP000000305"/>
    </source>
</evidence>
<dbReference type="PANTHER" id="PTHR45036">
    <property type="entry name" value="METHYLTRANSFERASE LIKE 7B"/>
    <property type="match status" value="1"/>
</dbReference>
<dbReference type="InterPro" id="IPR029063">
    <property type="entry name" value="SAM-dependent_MTases_sf"/>
</dbReference>
<dbReference type="PhylomeDB" id="E9H982"/>
<name>E9H982_DAPPU</name>
<dbReference type="PANTHER" id="PTHR45036:SF1">
    <property type="entry name" value="METHYLTRANSFERASE LIKE 7A"/>
    <property type="match status" value="1"/>
</dbReference>
<evidence type="ECO:0000313" key="3">
    <source>
        <dbReference type="EMBL" id="EFX71574.1"/>
    </source>
</evidence>
<dbReference type="OMA" id="ENWIHEY"/>
<proteinExistence type="predicted"/>
<dbReference type="eggNOG" id="KOG4300">
    <property type="taxonomic scope" value="Eukaryota"/>
</dbReference>
<feature type="domain" description="Methyltransferase type 11" evidence="2">
    <location>
        <begin position="89"/>
        <end position="185"/>
    </location>
</feature>
<dbReference type="Gene3D" id="3.40.50.150">
    <property type="entry name" value="Vaccinia Virus protein VP39"/>
    <property type="match status" value="1"/>
</dbReference>
<reference evidence="3 4" key="1">
    <citation type="journal article" date="2011" name="Science">
        <title>The ecoresponsive genome of Daphnia pulex.</title>
        <authorList>
            <person name="Colbourne J.K."/>
            <person name="Pfrender M.E."/>
            <person name="Gilbert D."/>
            <person name="Thomas W.K."/>
            <person name="Tucker A."/>
            <person name="Oakley T.H."/>
            <person name="Tokishita S."/>
            <person name="Aerts A."/>
            <person name="Arnold G.J."/>
            <person name="Basu M.K."/>
            <person name="Bauer D.J."/>
            <person name="Caceres C.E."/>
            <person name="Carmel L."/>
            <person name="Casola C."/>
            <person name="Choi J.H."/>
            <person name="Detter J.C."/>
            <person name="Dong Q."/>
            <person name="Dusheyko S."/>
            <person name="Eads B.D."/>
            <person name="Frohlich T."/>
            <person name="Geiler-Samerotte K.A."/>
            <person name="Gerlach D."/>
            <person name="Hatcher P."/>
            <person name="Jogdeo S."/>
            <person name="Krijgsveld J."/>
            <person name="Kriventseva E.V."/>
            <person name="Kultz D."/>
            <person name="Laforsch C."/>
            <person name="Lindquist E."/>
            <person name="Lopez J."/>
            <person name="Manak J.R."/>
            <person name="Muller J."/>
            <person name="Pangilinan J."/>
            <person name="Patwardhan R.P."/>
            <person name="Pitluck S."/>
            <person name="Pritham E.J."/>
            <person name="Rechtsteiner A."/>
            <person name="Rho M."/>
            <person name="Rogozin I.B."/>
            <person name="Sakarya O."/>
            <person name="Salamov A."/>
            <person name="Schaack S."/>
            <person name="Shapiro H."/>
            <person name="Shiga Y."/>
            <person name="Skalitzky C."/>
            <person name="Smith Z."/>
            <person name="Souvorov A."/>
            <person name="Sung W."/>
            <person name="Tang Z."/>
            <person name="Tsuchiya D."/>
            <person name="Tu H."/>
            <person name="Vos H."/>
            <person name="Wang M."/>
            <person name="Wolf Y.I."/>
            <person name="Yamagata H."/>
            <person name="Yamada T."/>
            <person name="Ye Y."/>
            <person name="Shaw J.R."/>
            <person name="Andrews J."/>
            <person name="Crease T.J."/>
            <person name="Tang H."/>
            <person name="Lucas S.M."/>
            <person name="Robertson H.M."/>
            <person name="Bork P."/>
            <person name="Koonin E.V."/>
            <person name="Zdobnov E.M."/>
            <person name="Grigoriev I.V."/>
            <person name="Lynch M."/>
            <person name="Boore J.L."/>
        </authorList>
    </citation>
    <scope>NUCLEOTIDE SEQUENCE [LARGE SCALE GENOMIC DNA]</scope>
</reference>
<dbReference type="SUPFAM" id="SSF53335">
    <property type="entry name" value="S-adenosyl-L-methionine-dependent methyltransferases"/>
    <property type="match status" value="1"/>
</dbReference>
<dbReference type="KEGG" id="dpx:DAPPUDRAFT_308755"/>
<dbReference type="InterPro" id="IPR013216">
    <property type="entry name" value="Methyltransf_11"/>
</dbReference>
<dbReference type="OrthoDB" id="416496at2759"/>
<sequence>MLFEHYLEVQNYYKSHSWIALLLLGFALLFLLRQFGGSYIQPLFFASVYNAMAAYHKECRELKRQHFDSMKNQQSADPELRKKGVLRILEIGPGPGYNFEFYPVNSQLTVAEVNPFFQKQFFAQQSQYPHIKMERFIVGFAEDMKDVPDNSVDIVVSTMVLCSVRSIERALKEIQRVLVPGGKYYYWEHIREAEYKSVLFVQHLFSYTFYDLVFGCKLNRTSDEVIKNDKGFSQVDQQRFRTPLKGGLYAILIIHSSHVKGIATK</sequence>